<evidence type="ECO:0000313" key="3">
    <source>
        <dbReference type="Proteomes" id="UP000030764"/>
    </source>
</evidence>
<dbReference type="EMBL" id="KL363190">
    <property type="protein sequence ID" value="KFD57177.1"/>
    <property type="molecule type" value="Genomic_DNA"/>
</dbReference>
<proteinExistence type="predicted"/>
<dbReference type="AlphaFoldDB" id="A0A085MIY1"/>
<evidence type="ECO:0000313" key="2">
    <source>
        <dbReference type="EMBL" id="KFD63380.1"/>
    </source>
</evidence>
<gene>
    <name evidence="1" type="ORF">M513_02062</name>
    <name evidence="2" type="ORF">M514_02062</name>
</gene>
<reference evidence="1 3" key="1">
    <citation type="journal article" date="2014" name="Nat. Genet.">
        <title>Genome and transcriptome of the porcine whipworm Trichuris suis.</title>
        <authorList>
            <person name="Jex A.R."/>
            <person name="Nejsum P."/>
            <person name="Schwarz E.M."/>
            <person name="Hu L."/>
            <person name="Young N.D."/>
            <person name="Hall R.S."/>
            <person name="Korhonen P.K."/>
            <person name="Liao S."/>
            <person name="Thamsborg S."/>
            <person name="Xia J."/>
            <person name="Xu P."/>
            <person name="Wang S."/>
            <person name="Scheerlinck J.P."/>
            <person name="Hofmann A."/>
            <person name="Sternberg P.W."/>
            <person name="Wang J."/>
            <person name="Gasser R.B."/>
        </authorList>
    </citation>
    <scope>NUCLEOTIDE SEQUENCE [LARGE SCALE GENOMIC DNA]</scope>
    <source>
        <strain evidence="2">DCEP-RM93F</strain>
        <strain evidence="1">DCEP-RM93M</strain>
    </source>
</reference>
<evidence type="ECO:0000313" key="1">
    <source>
        <dbReference type="EMBL" id="KFD57177.1"/>
    </source>
</evidence>
<keyword evidence="3" id="KW-1185">Reference proteome</keyword>
<dbReference type="Proteomes" id="UP000030758">
    <property type="component" value="Unassembled WGS sequence"/>
</dbReference>
<sequence length="119" mass="13268">MDTCAGWEPRTHISIDKKALLRLLVAELDSASAGNDNSRRTETQSSMNTLSNTWNSGVRVDNFNFGAQRLAQTKCAGPITCWKFTCTALKVRLEGFFIDGNTRLRTKRESSEGTSELTY</sequence>
<dbReference type="Proteomes" id="UP000030764">
    <property type="component" value="Unassembled WGS sequence"/>
</dbReference>
<dbReference type="EMBL" id="KL367575">
    <property type="protein sequence ID" value="KFD63380.1"/>
    <property type="molecule type" value="Genomic_DNA"/>
</dbReference>
<feature type="non-terminal residue" evidence="1">
    <location>
        <position position="119"/>
    </location>
</feature>
<protein>
    <submittedName>
        <fullName evidence="1">Uncharacterized protein</fullName>
    </submittedName>
</protein>
<accession>A0A085MIY1</accession>
<organism evidence="1 3">
    <name type="scientific">Trichuris suis</name>
    <name type="common">pig whipworm</name>
    <dbReference type="NCBI Taxonomy" id="68888"/>
    <lineage>
        <taxon>Eukaryota</taxon>
        <taxon>Metazoa</taxon>
        <taxon>Ecdysozoa</taxon>
        <taxon>Nematoda</taxon>
        <taxon>Enoplea</taxon>
        <taxon>Dorylaimia</taxon>
        <taxon>Trichinellida</taxon>
        <taxon>Trichuridae</taxon>
        <taxon>Trichuris</taxon>
    </lineage>
</organism>
<name>A0A085MIY1_9BILA</name>